<keyword evidence="5 6" id="KW-0472">Membrane</keyword>
<reference evidence="7 8" key="2">
    <citation type="submission" date="2020-08" db="EMBL/GenBank/DDBJ databases">
        <authorList>
            <person name="Ueki A."/>
            <person name="Tonouchi A."/>
        </authorList>
    </citation>
    <scope>NUCLEOTIDE SEQUENCE [LARGE SCALE GENOMIC DNA]</scope>
    <source>
        <strain evidence="7 8">CTTW</strain>
    </source>
</reference>
<reference evidence="7 8" key="1">
    <citation type="submission" date="2020-08" db="EMBL/GenBank/DDBJ databases">
        <title>Draft genome sequencing of an Anaerocolumna strain isolated from anoxic soil subjected to BSD treatment.</title>
        <authorList>
            <person name="Uek A."/>
            <person name="Tonouchi A."/>
        </authorList>
    </citation>
    <scope>NUCLEOTIDE SEQUENCE [LARGE SCALE GENOMIC DNA]</scope>
    <source>
        <strain evidence="7 8">CTTW</strain>
    </source>
</reference>
<dbReference type="PANTHER" id="PTHR30238:SF4">
    <property type="entry name" value="SLL1022 PROTEIN"/>
    <property type="match status" value="1"/>
</dbReference>
<dbReference type="KEGG" id="acht:bsdcttw_12770"/>
<evidence type="ECO:0000256" key="5">
    <source>
        <dbReference type="ARBA" id="ARBA00023136"/>
    </source>
</evidence>
<accession>A0A7I8DPN5</accession>
<dbReference type="RefSeq" id="WP_207726500.1">
    <property type="nucleotide sequence ID" value="NZ_AP023368.1"/>
</dbReference>
<gene>
    <name evidence="7" type="ORF">bsdcttw_12770</name>
</gene>
<protein>
    <submittedName>
        <fullName evidence="7">Membrane protein</fullName>
    </submittedName>
</protein>
<comment type="subcellular location">
    <subcellularLocation>
        <location evidence="1">Membrane</location>
        <topology evidence="1">Multi-pass membrane protein</topology>
    </subcellularLocation>
</comment>
<proteinExistence type="inferred from homology"/>
<name>A0A7I8DPN5_9FIRM</name>
<feature type="transmembrane region" description="Helical" evidence="6">
    <location>
        <begin position="6"/>
        <end position="32"/>
    </location>
</feature>
<dbReference type="Pfam" id="PF03741">
    <property type="entry name" value="TerC"/>
    <property type="match status" value="1"/>
</dbReference>
<evidence type="ECO:0000313" key="7">
    <source>
        <dbReference type="EMBL" id="BCJ98236.1"/>
    </source>
</evidence>
<keyword evidence="4 6" id="KW-1133">Transmembrane helix</keyword>
<dbReference type="GO" id="GO:0016020">
    <property type="term" value="C:membrane"/>
    <property type="evidence" value="ECO:0007669"/>
    <property type="project" value="UniProtKB-SubCell"/>
</dbReference>
<dbReference type="Proteomes" id="UP000515703">
    <property type="component" value="Chromosome"/>
</dbReference>
<feature type="transmembrane region" description="Helical" evidence="6">
    <location>
        <begin position="44"/>
        <end position="66"/>
    </location>
</feature>
<keyword evidence="3 6" id="KW-0812">Transmembrane</keyword>
<keyword evidence="8" id="KW-1185">Reference proteome</keyword>
<dbReference type="PANTHER" id="PTHR30238">
    <property type="entry name" value="MEMBRANE BOUND PREDICTED REDOX MODULATOR"/>
    <property type="match status" value="1"/>
</dbReference>
<evidence type="ECO:0000313" key="8">
    <source>
        <dbReference type="Proteomes" id="UP000515703"/>
    </source>
</evidence>
<feature type="transmembrane region" description="Helical" evidence="6">
    <location>
        <begin position="202"/>
        <end position="221"/>
    </location>
</feature>
<feature type="transmembrane region" description="Helical" evidence="6">
    <location>
        <begin position="144"/>
        <end position="163"/>
    </location>
</feature>
<evidence type="ECO:0000256" key="2">
    <source>
        <dbReference type="ARBA" id="ARBA00007511"/>
    </source>
</evidence>
<evidence type="ECO:0000256" key="4">
    <source>
        <dbReference type="ARBA" id="ARBA00022989"/>
    </source>
</evidence>
<sequence>MSAFIVFMLSILHIAVLNIILSFDNISVIAYIAGGLNEHNRKKAYLSGFTLSLVFSILFTSIISIIMEIKWLPIQPLGGLLLMKITYDMLKTHPGEPEQEGGEYNVNNSMKLSRAIVKLTVISLSLSFDNILAIAGAADGNIKVITLGLLLSLPFLLISCRFFMKLMKRYLIILYLCGAVLVHTSLEMIFSYPPLLSLLPAHLHTIISSLAAIALLIFGFYRLKKNKNNAVEDIV</sequence>
<dbReference type="EMBL" id="AP023368">
    <property type="protein sequence ID" value="BCJ98236.1"/>
    <property type="molecule type" value="Genomic_DNA"/>
</dbReference>
<dbReference type="AlphaFoldDB" id="A0A7I8DPN5"/>
<organism evidence="7 8">
    <name type="scientific">Anaerocolumna chitinilytica</name>
    <dbReference type="NCBI Taxonomy" id="1727145"/>
    <lineage>
        <taxon>Bacteria</taxon>
        <taxon>Bacillati</taxon>
        <taxon>Bacillota</taxon>
        <taxon>Clostridia</taxon>
        <taxon>Lachnospirales</taxon>
        <taxon>Lachnospiraceae</taxon>
        <taxon>Anaerocolumna</taxon>
    </lineage>
</organism>
<evidence type="ECO:0000256" key="6">
    <source>
        <dbReference type="SAM" id="Phobius"/>
    </source>
</evidence>
<evidence type="ECO:0000256" key="1">
    <source>
        <dbReference type="ARBA" id="ARBA00004141"/>
    </source>
</evidence>
<comment type="similarity">
    <text evidence="2">Belongs to the TerC family.</text>
</comment>
<feature type="transmembrane region" description="Helical" evidence="6">
    <location>
        <begin position="170"/>
        <end position="190"/>
    </location>
</feature>
<dbReference type="InterPro" id="IPR005496">
    <property type="entry name" value="Integral_membrane_TerC"/>
</dbReference>
<evidence type="ECO:0000256" key="3">
    <source>
        <dbReference type="ARBA" id="ARBA00022692"/>
    </source>
</evidence>